<accession>G9FIB4</accession>
<dbReference type="GeneID" id="11539939"/>
<protein>
    <submittedName>
        <fullName evidence="1">Ycf80</fullName>
    </submittedName>
</protein>
<name>G9FIB4_9EUKA</name>
<dbReference type="AlphaFoldDB" id="G9FIB4"/>
<proteinExistence type="predicted"/>
<reference evidence="1" key="1">
    <citation type="journal article" date="2014" name="Mol. Phylogenet. Evol.">
        <title>Massive difference in synonymous substitution rates among mitochondrial, plastid, and nuclear genes of Phaeocystis algae.</title>
        <authorList>
            <person name="Smith D.R."/>
            <person name="Arrigo K.R."/>
            <person name="Alderkamp A.C."/>
            <person name="Allen A.E."/>
        </authorList>
    </citation>
    <scope>NUCLEOTIDE SEQUENCE</scope>
    <source>
        <strain evidence="1">CCMP1374</strain>
    </source>
</reference>
<organism evidence="1">
    <name type="scientific">Phaeocystis antarctica</name>
    <dbReference type="NCBI Taxonomy" id="33657"/>
    <lineage>
        <taxon>Eukaryota</taxon>
        <taxon>Haptista</taxon>
        <taxon>Haptophyta</taxon>
        <taxon>Prymnesiophyceae</taxon>
        <taxon>Phaeocystales</taxon>
        <taxon>Phaeocystaceae</taxon>
        <taxon>Phaeocystis</taxon>
    </lineage>
</organism>
<dbReference type="EMBL" id="JN117275">
    <property type="protein sequence ID" value="AEK26809.1"/>
    <property type="molecule type" value="Genomic_DNA"/>
</dbReference>
<sequence length="483" mass="54760">MEPNLNQHFPTNQLLDVSKVIPGSGAKKSDVVYFLEDLYTYPPKIKIQWNQLDLVGGSDKLLSNKIIHNPPRKSLFGVRNYADKVISFDFYKKKIKLLKQALENVPVYVIVNGRNELVLASAKSGKFHYHDDLISDFNLEKGDVHETGVAQKSFSKRKGYKRTAEKALSTKSKKFGFMFLDPTEAKLYLDTMIERSERGGHNKRDNGIDKVGLSIHCIGMDTAHSLLSRASNVDFRFVPSLTEVKALLKFGSQGDISNELSANEQQLEQTLSQKVLSTLGDQGDPSFKGVPIYVVPVKDKPRNLVSTVVVNISGFLDGVNDDGISGSDTIIRPSRLEGNYVKDKESLIETLDDAENFKKSKTNSLANYIFFDREQALEFCEKYPNRLASTTYPAIYTDNLEDFLESWEESLILNTNNPTSFIKIGQPIYFIPSKRSAKTLEQYYNRPKDSLGKSIKVWGRRKLDKLFWFQTNYLGLVLRGYRI</sequence>
<keyword evidence="1" id="KW-0934">Plastid</keyword>
<evidence type="ECO:0000313" key="1">
    <source>
        <dbReference type="EMBL" id="AEK26809.1"/>
    </source>
</evidence>
<geneLocation type="plastid" evidence="1"/>
<dbReference type="RefSeq" id="YP_005088705.1">
    <property type="nucleotide sequence ID" value="NC_016703.2"/>
</dbReference>
<gene>
    <name evidence="1" type="primary">ycf80</name>
</gene>